<proteinExistence type="predicted"/>
<dbReference type="RefSeq" id="WP_197705068.1">
    <property type="nucleotide sequence ID" value="NZ_AP014809.1"/>
</dbReference>
<protein>
    <recommendedName>
        <fullName evidence="3">Terminase</fullName>
    </recommendedName>
</protein>
<dbReference type="InterPro" id="IPR027417">
    <property type="entry name" value="P-loop_NTPase"/>
</dbReference>
<gene>
    <name evidence="1" type="ORF">MPPM_0772</name>
</gene>
<dbReference type="Proteomes" id="UP000218288">
    <property type="component" value="Chromosome"/>
</dbReference>
<evidence type="ECO:0000313" key="2">
    <source>
        <dbReference type="Proteomes" id="UP000218288"/>
    </source>
</evidence>
<dbReference type="Gene3D" id="3.40.50.300">
    <property type="entry name" value="P-loop containing nucleotide triphosphate hydrolases"/>
    <property type="match status" value="1"/>
</dbReference>
<dbReference type="Gene3D" id="3.30.420.240">
    <property type="match status" value="1"/>
</dbReference>
<evidence type="ECO:0008006" key="3">
    <source>
        <dbReference type="Google" id="ProtNLM"/>
    </source>
</evidence>
<dbReference type="AlphaFoldDB" id="A0A160P9Q0"/>
<name>A0A160P9Q0_9HYPH</name>
<accession>A0A160P9Q0</accession>
<dbReference type="EMBL" id="AP014809">
    <property type="protein sequence ID" value="BAU89377.1"/>
    <property type="molecule type" value="Genomic_DNA"/>
</dbReference>
<sequence>MRRLISMREALEDPEVFGKILPGDSWAYWRAVLIASQGEPLKPEELEIYRELSGRSVAPTKPFKELWAVCGRRAGKTRALAVGASYFARLIDYSDSFGPGQRGRLPIMAAAKDTAREAFNYLLGIFLEVPCFTEMLDGEPTADTIRLLNRVDIQVMTANYRTVRGPTPVAAICDEIAFWHIEGAANPDKAVLNALRPGLATLGSPLFVLSSPYARKGELWRAYDRHYGNDASSRVLVVQAPTLTMHKSETLADERAEAFTDDPASAAAEWDAEFRKDIEAFVSIEQVRACIEGKATEHPPEPGRRYQAFVDVSGGGADAMDLAIAHREGKLAVLDVVREVPPGTSPAKVVETFAEILKAYGVRRVRGDRYGKEWVQERFREAGITYEESTLSKSQIYAAWLPVLNSQMCRLLPIPKLEQQLVSLERKTSRGTGQDIIDHPQRKGAHDDMANAACGAIVMCSQGAQPLIVTKEQAAAFGVAKRRISIRPNARMRSAY</sequence>
<organism evidence="1 2">
    <name type="scientific">Methylorubrum populi</name>
    <dbReference type="NCBI Taxonomy" id="223967"/>
    <lineage>
        <taxon>Bacteria</taxon>
        <taxon>Pseudomonadati</taxon>
        <taxon>Pseudomonadota</taxon>
        <taxon>Alphaproteobacteria</taxon>
        <taxon>Hyphomicrobiales</taxon>
        <taxon>Methylobacteriaceae</taxon>
        <taxon>Methylorubrum</taxon>
    </lineage>
</organism>
<reference evidence="1 2" key="1">
    <citation type="journal article" date="2016" name="Genome Announc.">
        <title>Complete Genome Sequence of Methylobacterium populi P-1M, Isolated from Pink-Pigmented Household Biofilm.</title>
        <authorList>
            <person name="Morohoshi T."/>
            <person name="Ikeda T."/>
        </authorList>
    </citation>
    <scope>NUCLEOTIDE SEQUENCE [LARGE SCALE GENOMIC DNA]</scope>
    <source>
        <strain evidence="1 2">P-1M</strain>
    </source>
</reference>
<evidence type="ECO:0000313" key="1">
    <source>
        <dbReference type="EMBL" id="BAU89377.1"/>
    </source>
</evidence>